<organism evidence="1 2">
    <name type="scientific">Nitrosopumilus adriaticus</name>
    <dbReference type="NCBI Taxonomy" id="1580092"/>
    <lineage>
        <taxon>Archaea</taxon>
        <taxon>Nitrososphaerota</taxon>
        <taxon>Nitrososphaeria</taxon>
        <taxon>Nitrosopumilales</taxon>
        <taxon>Nitrosopumilaceae</taxon>
        <taxon>Nitrosopumilus</taxon>
    </lineage>
</organism>
<dbReference type="InterPro" id="IPR002187">
    <property type="entry name" value="N-reg_PII"/>
</dbReference>
<dbReference type="OrthoDB" id="11940at2157"/>
<dbReference type="PANTHER" id="PTHR30115:SF11">
    <property type="entry name" value="NITROGEN REGULATORY PROTEIN P-II HOMOLOG"/>
    <property type="match status" value="1"/>
</dbReference>
<dbReference type="PANTHER" id="PTHR30115">
    <property type="entry name" value="NITROGEN REGULATORY PROTEIN P-II"/>
    <property type="match status" value="1"/>
</dbReference>
<dbReference type="GeneID" id="24821011"/>
<dbReference type="GO" id="GO:0005524">
    <property type="term" value="F:ATP binding"/>
    <property type="evidence" value="ECO:0007669"/>
    <property type="project" value="TreeGrafter"/>
</dbReference>
<dbReference type="SUPFAM" id="SSF54913">
    <property type="entry name" value="GlnB-like"/>
    <property type="match status" value="1"/>
</dbReference>
<dbReference type="PROSITE" id="PS51343">
    <property type="entry name" value="PII_GLNB_DOM"/>
    <property type="match status" value="1"/>
</dbReference>
<reference evidence="1 2" key="2">
    <citation type="journal article" date="2016" name="ISME J.">
        <title>Physiological and genomic characterization of two novel marine thaumarchaeal strains indicates niche differentiation.</title>
        <authorList>
            <person name="Bayer B."/>
            <person name="Vojvoda J."/>
            <person name="Offre P."/>
            <person name="Alves R.J."/>
            <person name="Elisabeth N.H."/>
            <person name="Garcia J.A."/>
            <person name="Volland J.M."/>
            <person name="Srivastava A."/>
            <person name="Schleper C."/>
            <person name="Herndl G.J."/>
        </authorList>
    </citation>
    <scope>NUCLEOTIDE SEQUENCE [LARGE SCALE GENOMIC DNA]</scope>
    <source>
        <strain evidence="1 2">NF5</strain>
    </source>
</reference>
<dbReference type="EMBL" id="CP011070">
    <property type="protein sequence ID" value="AJW71522.1"/>
    <property type="molecule type" value="Genomic_DNA"/>
</dbReference>
<dbReference type="KEGG" id="nin:NADRNF5_1844"/>
<dbReference type="GO" id="GO:0006808">
    <property type="term" value="P:regulation of nitrogen utilization"/>
    <property type="evidence" value="ECO:0007669"/>
    <property type="project" value="InterPro"/>
</dbReference>
<dbReference type="SMART" id="SM00938">
    <property type="entry name" value="P-II"/>
    <property type="match status" value="1"/>
</dbReference>
<dbReference type="Pfam" id="PF00543">
    <property type="entry name" value="P-II"/>
    <property type="match status" value="1"/>
</dbReference>
<gene>
    <name evidence="1" type="ORF">NADRNF5_1844</name>
</gene>
<dbReference type="GO" id="GO:0030234">
    <property type="term" value="F:enzyme regulator activity"/>
    <property type="evidence" value="ECO:0007669"/>
    <property type="project" value="InterPro"/>
</dbReference>
<dbReference type="InterPro" id="IPR015867">
    <property type="entry name" value="N-reg_PII/ATP_PRibTrfase_C"/>
</dbReference>
<accession>A0A0D5C549</accession>
<keyword evidence="2" id="KW-1185">Reference proteome</keyword>
<dbReference type="GO" id="GO:0005829">
    <property type="term" value="C:cytosol"/>
    <property type="evidence" value="ECO:0007669"/>
    <property type="project" value="TreeGrafter"/>
</dbReference>
<evidence type="ECO:0000313" key="1">
    <source>
        <dbReference type="EMBL" id="AJW71522.1"/>
    </source>
</evidence>
<evidence type="ECO:0000313" key="2">
    <source>
        <dbReference type="Proteomes" id="UP000032408"/>
    </source>
</evidence>
<name>A0A0D5C549_9ARCH</name>
<dbReference type="PRINTS" id="PR00340">
    <property type="entry name" value="PIIGLNB"/>
</dbReference>
<dbReference type="HOGENOM" id="CLU_082268_0_1_2"/>
<dbReference type="RefSeq" id="WP_048117562.1">
    <property type="nucleotide sequence ID" value="NZ_CP011070.1"/>
</dbReference>
<sequence length="109" mass="12296">MYKIEAVVRNSVFYEVKKALVEVGISTFSAFQVQITGIHHSHKGLRTNSHNYIPKSKIELLCADEDKDKVIEIIQKTATTGEKGDGIVFCYKIENLVKIRDGKNDKEAL</sequence>
<reference evidence="2" key="1">
    <citation type="submission" date="2015-03" db="EMBL/GenBank/DDBJ databases">
        <title>Characterization of two novel Thaumarchaeota isolated from the Northern Adriatic Sea.</title>
        <authorList>
            <person name="Bayer B."/>
            <person name="Vojvoda J."/>
            <person name="Offre P."/>
            <person name="Srivastava A."/>
            <person name="Elisabeth N."/>
            <person name="Garcia J.A.L."/>
            <person name="Schleper C."/>
            <person name="Herndl G.J."/>
        </authorList>
    </citation>
    <scope>NUCLEOTIDE SEQUENCE [LARGE SCALE GENOMIC DNA]</scope>
    <source>
        <strain evidence="2">NF5</strain>
    </source>
</reference>
<protein>
    <submittedName>
        <fullName evidence="1">Nitrogen regulatory protein P-II</fullName>
    </submittedName>
</protein>
<proteinExistence type="predicted"/>
<dbReference type="AlphaFoldDB" id="A0A0D5C549"/>
<dbReference type="InterPro" id="IPR011322">
    <property type="entry name" value="N-reg_PII-like_a/b"/>
</dbReference>
<dbReference type="Proteomes" id="UP000032408">
    <property type="component" value="Chromosome"/>
</dbReference>
<dbReference type="STRING" id="1580092.NADRNF5_1844"/>
<dbReference type="Gene3D" id="3.30.70.120">
    <property type="match status" value="1"/>
</dbReference>